<dbReference type="SUPFAM" id="SSF81321">
    <property type="entry name" value="Family A G protein-coupled receptor-like"/>
    <property type="match status" value="1"/>
</dbReference>
<evidence type="ECO:0000256" key="1">
    <source>
        <dbReference type="ARBA" id="ARBA00004651"/>
    </source>
</evidence>
<dbReference type="PROSITE" id="PS00237">
    <property type="entry name" value="G_PROTEIN_RECEP_F1_1"/>
    <property type="match status" value="1"/>
</dbReference>
<proteinExistence type="inferred from homology"/>
<keyword evidence="6 10" id="KW-0472">Membrane</keyword>
<evidence type="ECO:0000256" key="4">
    <source>
        <dbReference type="ARBA" id="ARBA00022989"/>
    </source>
</evidence>
<dbReference type="SMART" id="SM01381">
    <property type="entry name" value="7TM_GPCR_Srsx"/>
    <property type="match status" value="1"/>
</dbReference>
<evidence type="ECO:0000259" key="11">
    <source>
        <dbReference type="PROSITE" id="PS50262"/>
    </source>
</evidence>
<dbReference type="PANTHER" id="PTHR24249">
    <property type="entry name" value="HISTAMINE RECEPTOR-RELATED G-PROTEIN COUPLED RECEPTOR"/>
    <property type="match status" value="1"/>
</dbReference>
<comment type="similarity">
    <text evidence="9">Belongs to the G-protein coupled receptor 1 family.</text>
</comment>
<dbReference type="GeneID" id="114426366"/>
<feature type="transmembrane region" description="Helical" evidence="10">
    <location>
        <begin position="145"/>
        <end position="164"/>
    </location>
</feature>
<keyword evidence="4 10" id="KW-1133">Transmembrane helix</keyword>
<reference evidence="13" key="1">
    <citation type="submission" date="2025-08" db="UniProtKB">
        <authorList>
            <consortium name="RefSeq"/>
        </authorList>
    </citation>
    <scope>IDENTIFICATION</scope>
</reference>
<keyword evidence="7 9" id="KW-0675">Receptor</keyword>
<dbReference type="RefSeq" id="XP_028249535.1">
    <property type="nucleotide sequence ID" value="XM_028393734.1"/>
</dbReference>
<keyword evidence="5 9" id="KW-0297">G-protein coupled receptor</keyword>
<keyword evidence="3 9" id="KW-0812">Transmembrane</keyword>
<dbReference type="FunFam" id="1.20.1070.10:FF:000318">
    <property type="entry name" value="Trace amine associated receptor 15"/>
    <property type="match status" value="1"/>
</dbReference>
<evidence type="ECO:0000256" key="10">
    <source>
        <dbReference type="SAM" id="Phobius"/>
    </source>
</evidence>
<dbReference type="Proteomes" id="UP000515145">
    <property type="component" value="Chromosome 21"/>
</dbReference>
<keyword evidence="12" id="KW-1185">Reference proteome</keyword>
<dbReference type="Gene3D" id="1.20.1070.10">
    <property type="entry name" value="Rhodopsin 7-helix transmembrane proteins"/>
    <property type="match status" value="1"/>
</dbReference>
<evidence type="ECO:0000256" key="9">
    <source>
        <dbReference type="RuleBase" id="RU000688"/>
    </source>
</evidence>
<gene>
    <name evidence="13" type="primary">LOC114426366</name>
</gene>
<evidence type="ECO:0000256" key="6">
    <source>
        <dbReference type="ARBA" id="ARBA00023136"/>
    </source>
</evidence>
<evidence type="ECO:0000256" key="8">
    <source>
        <dbReference type="ARBA" id="ARBA00023224"/>
    </source>
</evidence>
<feature type="transmembrane region" description="Helical" evidence="10">
    <location>
        <begin position="103"/>
        <end position="124"/>
    </location>
</feature>
<dbReference type="GO" id="GO:0001594">
    <property type="term" value="F:trace-amine receptor activity"/>
    <property type="evidence" value="ECO:0007669"/>
    <property type="project" value="TreeGrafter"/>
</dbReference>
<dbReference type="FunCoup" id="A0A6P7H3B3">
    <property type="interactions" value="35"/>
</dbReference>
<evidence type="ECO:0000256" key="2">
    <source>
        <dbReference type="ARBA" id="ARBA00022475"/>
    </source>
</evidence>
<keyword evidence="8 9" id="KW-0807">Transducer</keyword>
<dbReference type="PANTHER" id="PTHR24249:SF381">
    <property type="entry name" value="TRACE AMINE ASSOCIATED RECEPTOR 19P-RELATED"/>
    <property type="match status" value="1"/>
</dbReference>
<feature type="transmembrane region" description="Helical" evidence="10">
    <location>
        <begin position="194"/>
        <end position="218"/>
    </location>
</feature>
<dbReference type="AlphaFoldDB" id="A0A6P7H3B3"/>
<dbReference type="InParanoid" id="A0A6P7H3B3"/>
<comment type="subcellular location">
    <subcellularLocation>
        <location evidence="1">Cell membrane</location>
        <topology evidence="1">Multi-pass membrane protein</topology>
    </subcellularLocation>
</comment>
<dbReference type="PRINTS" id="PR00237">
    <property type="entry name" value="GPCRRHODOPSN"/>
</dbReference>
<dbReference type="Pfam" id="PF00001">
    <property type="entry name" value="7tm_1"/>
    <property type="match status" value="1"/>
</dbReference>
<feature type="transmembrane region" description="Helical" evidence="10">
    <location>
        <begin position="31"/>
        <end position="54"/>
    </location>
</feature>
<dbReference type="GO" id="GO:0005886">
    <property type="term" value="C:plasma membrane"/>
    <property type="evidence" value="ECO:0007669"/>
    <property type="project" value="UniProtKB-SubCell"/>
</dbReference>
<keyword evidence="2" id="KW-1003">Cell membrane</keyword>
<dbReference type="OrthoDB" id="10042731at2759"/>
<dbReference type="InterPro" id="IPR000276">
    <property type="entry name" value="GPCR_Rhodpsn"/>
</dbReference>
<feature type="transmembrane region" description="Helical" evidence="10">
    <location>
        <begin position="66"/>
        <end position="83"/>
    </location>
</feature>
<feature type="domain" description="G-protein coupled receptors family 1 profile" evidence="11">
    <location>
        <begin position="46"/>
        <end position="297"/>
    </location>
</feature>
<protein>
    <submittedName>
        <fullName evidence="13">Trace amine-associated receptor 13c-like</fullName>
    </submittedName>
</protein>
<evidence type="ECO:0000313" key="12">
    <source>
        <dbReference type="Proteomes" id="UP000515145"/>
    </source>
</evidence>
<evidence type="ECO:0000313" key="13">
    <source>
        <dbReference type="RefSeq" id="XP_028249535.1"/>
    </source>
</evidence>
<dbReference type="PROSITE" id="PS50262">
    <property type="entry name" value="G_PROTEIN_RECEP_F1_2"/>
    <property type="match status" value="1"/>
</dbReference>
<name>A0A6P7H3B3_9TELE</name>
<sequence length="327" mass="36903">MKEVSDGSDLCFPELLNTSCRKLTLSQSDVFFRFLMSTMSVFTVVLNLLVIISVSHFRRLHTPTNLLLLSLAVSDFTVGLVVLPCEIIRRTACWFLGKFMCSLFKYVNIVTICASVGNMVLISVDRYVAICDPLHYPSRLTLTRVKACIFMCWLCVAFYCSIYVKDDLLQKDTHTSCYGECEFVVDDITGIVDLVILFITPVTTIIVLYLRVFVVAVFQARAMRSHITAVSLQHSGTLTSRKSELKAARTLGILVVVFLTCFCPYYCVALSGANSHKVVVFFLCLIFFNSCMNPVIYALFYPWFRKSVKLILTLQILQPGSREANIL</sequence>
<dbReference type="CDD" id="cd15055">
    <property type="entry name" value="7tmA_TAARs"/>
    <property type="match status" value="1"/>
</dbReference>
<organism evidence="12 13">
    <name type="scientific">Parambassis ranga</name>
    <name type="common">Indian glassy fish</name>
    <dbReference type="NCBI Taxonomy" id="210632"/>
    <lineage>
        <taxon>Eukaryota</taxon>
        <taxon>Metazoa</taxon>
        <taxon>Chordata</taxon>
        <taxon>Craniata</taxon>
        <taxon>Vertebrata</taxon>
        <taxon>Euteleostomi</taxon>
        <taxon>Actinopterygii</taxon>
        <taxon>Neopterygii</taxon>
        <taxon>Teleostei</taxon>
        <taxon>Neoteleostei</taxon>
        <taxon>Acanthomorphata</taxon>
        <taxon>Ovalentaria</taxon>
        <taxon>Ambassidae</taxon>
        <taxon>Parambassis</taxon>
    </lineage>
</organism>
<feature type="transmembrane region" description="Helical" evidence="10">
    <location>
        <begin position="279"/>
        <end position="300"/>
    </location>
</feature>
<feature type="transmembrane region" description="Helical" evidence="10">
    <location>
        <begin position="251"/>
        <end position="273"/>
    </location>
</feature>
<dbReference type="InterPro" id="IPR050569">
    <property type="entry name" value="TAAR"/>
</dbReference>
<dbReference type="InterPro" id="IPR017452">
    <property type="entry name" value="GPCR_Rhodpsn_7TM"/>
</dbReference>
<evidence type="ECO:0000256" key="5">
    <source>
        <dbReference type="ARBA" id="ARBA00023040"/>
    </source>
</evidence>
<evidence type="ECO:0000256" key="7">
    <source>
        <dbReference type="ARBA" id="ARBA00023170"/>
    </source>
</evidence>
<accession>A0A6P7H3B3</accession>
<evidence type="ECO:0000256" key="3">
    <source>
        <dbReference type="ARBA" id="ARBA00022692"/>
    </source>
</evidence>